<gene>
    <name evidence="2" type="ORF">OIU74_021351</name>
</gene>
<evidence type="ECO:0000256" key="1">
    <source>
        <dbReference type="SAM" id="MobiDB-lite"/>
    </source>
</evidence>
<protein>
    <submittedName>
        <fullName evidence="2">Uncharacterized protein</fullName>
    </submittedName>
</protein>
<keyword evidence="3" id="KW-1185">Reference proteome</keyword>
<sequence>MADKAPLGKEANINSQQPTGSLDPPLKENKKAGENGSLSVGTEAGENCSLSVEKETGANCSLSVGNAHKASTCHEDQQGQEDKSASFAPCMENKMDSICSSAKGQRVNSINLDTVKANILPSNWKAISNINNNPLCRILVGWNPSKGGCSISSLLSPMAYL</sequence>
<dbReference type="Proteomes" id="UP001151752">
    <property type="component" value="Chromosome 8"/>
</dbReference>
<reference evidence="2" key="1">
    <citation type="submission" date="2022-11" db="EMBL/GenBank/DDBJ databases">
        <authorList>
            <person name="Hyden B.L."/>
            <person name="Feng K."/>
            <person name="Yates T."/>
            <person name="Jawdy S."/>
            <person name="Smart L.B."/>
            <person name="Muchero W."/>
        </authorList>
    </citation>
    <scope>NUCLEOTIDE SEQUENCE</scope>
    <source>
        <tissue evidence="2">Shoot tip</tissue>
    </source>
</reference>
<organism evidence="2 3">
    <name type="scientific">Salix koriyanagi</name>
    <dbReference type="NCBI Taxonomy" id="2511006"/>
    <lineage>
        <taxon>Eukaryota</taxon>
        <taxon>Viridiplantae</taxon>
        <taxon>Streptophyta</taxon>
        <taxon>Embryophyta</taxon>
        <taxon>Tracheophyta</taxon>
        <taxon>Spermatophyta</taxon>
        <taxon>Magnoliopsida</taxon>
        <taxon>eudicotyledons</taxon>
        <taxon>Gunneridae</taxon>
        <taxon>Pentapetalae</taxon>
        <taxon>rosids</taxon>
        <taxon>fabids</taxon>
        <taxon>Malpighiales</taxon>
        <taxon>Salicaceae</taxon>
        <taxon>Saliceae</taxon>
        <taxon>Salix</taxon>
    </lineage>
</organism>
<name>A0A9Q1ADS0_9ROSI</name>
<proteinExistence type="predicted"/>
<feature type="region of interest" description="Disordered" evidence="1">
    <location>
        <begin position="1"/>
        <end position="43"/>
    </location>
</feature>
<evidence type="ECO:0000313" key="3">
    <source>
        <dbReference type="Proteomes" id="UP001151752"/>
    </source>
</evidence>
<comment type="caution">
    <text evidence="2">The sequence shown here is derived from an EMBL/GenBank/DDBJ whole genome shotgun (WGS) entry which is preliminary data.</text>
</comment>
<evidence type="ECO:0000313" key="2">
    <source>
        <dbReference type="EMBL" id="KAJ6767457.1"/>
    </source>
</evidence>
<dbReference type="AlphaFoldDB" id="A0A9Q1ADS0"/>
<accession>A0A9Q1ADS0</accession>
<dbReference type="EMBL" id="JAPFFM010000003">
    <property type="protein sequence ID" value="KAJ6767457.1"/>
    <property type="molecule type" value="Genomic_DNA"/>
</dbReference>
<reference evidence="2" key="2">
    <citation type="journal article" date="2023" name="Int. J. Mol. Sci.">
        <title>De Novo Assembly and Annotation of 11 Diverse Shrub Willow (Salix) Genomes Reveals Novel Gene Organization in Sex-Linked Regions.</title>
        <authorList>
            <person name="Hyden B."/>
            <person name="Feng K."/>
            <person name="Yates T.B."/>
            <person name="Jawdy S."/>
            <person name="Cereghino C."/>
            <person name="Smart L.B."/>
            <person name="Muchero W."/>
        </authorList>
    </citation>
    <scope>NUCLEOTIDE SEQUENCE</scope>
    <source>
        <tissue evidence="2">Shoot tip</tissue>
    </source>
</reference>